<organism evidence="2 3">
    <name type="scientific">Aureimonas jatrophae</name>
    <dbReference type="NCBI Taxonomy" id="1166073"/>
    <lineage>
        <taxon>Bacteria</taxon>
        <taxon>Pseudomonadati</taxon>
        <taxon>Pseudomonadota</taxon>
        <taxon>Alphaproteobacteria</taxon>
        <taxon>Hyphomicrobiales</taxon>
        <taxon>Aurantimonadaceae</taxon>
        <taxon>Aureimonas</taxon>
    </lineage>
</organism>
<feature type="signal peptide" evidence="1">
    <location>
        <begin position="1"/>
        <end position="23"/>
    </location>
</feature>
<dbReference type="AlphaFoldDB" id="A0A1H0JI14"/>
<keyword evidence="1" id="KW-0732">Signal</keyword>
<evidence type="ECO:0000256" key="1">
    <source>
        <dbReference type="SAM" id="SignalP"/>
    </source>
</evidence>
<dbReference type="RefSeq" id="WP_090674567.1">
    <property type="nucleotide sequence ID" value="NZ_FNIT01000006.1"/>
</dbReference>
<dbReference type="OrthoDB" id="7889051at2"/>
<dbReference type="EMBL" id="FNIT01000006">
    <property type="protein sequence ID" value="SDO43427.1"/>
    <property type="molecule type" value="Genomic_DNA"/>
</dbReference>
<proteinExistence type="predicted"/>
<keyword evidence="3" id="KW-1185">Reference proteome</keyword>
<reference evidence="2 3" key="1">
    <citation type="submission" date="2016-10" db="EMBL/GenBank/DDBJ databases">
        <authorList>
            <person name="de Groot N.N."/>
        </authorList>
    </citation>
    <scope>NUCLEOTIDE SEQUENCE [LARGE SCALE GENOMIC DNA]</scope>
    <source>
        <strain evidence="3">L7-484,KACC 16230,DSM 25025</strain>
    </source>
</reference>
<evidence type="ECO:0000313" key="2">
    <source>
        <dbReference type="EMBL" id="SDO43427.1"/>
    </source>
</evidence>
<evidence type="ECO:0000313" key="3">
    <source>
        <dbReference type="Proteomes" id="UP000198793"/>
    </source>
</evidence>
<name>A0A1H0JI14_9HYPH</name>
<feature type="chain" id="PRO_5011736283" evidence="1">
    <location>
        <begin position="24"/>
        <end position="170"/>
    </location>
</feature>
<dbReference type="Proteomes" id="UP000198793">
    <property type="component" value="Unassembled WGS sequence"/>
</dbReference>
<protein>
    <submittedName>
        <fullName evidence="2">Uncharacterized protein</fullName>
    </submittedName>
</protein>
<accession>A0A1H0JI14</accession>
<gene>
    <name evidence="2" type="ORF">SAMN05192530_106201</name>
</gene>
<sequence>MRLIPTALIAAALPLVLAGPSHADTNFLSRFEGSYSGSGTVQREQDSSPRNVTCRVTGRTPSSNDIEIAGSCRAAVIVTRQIGASIRYDPDSQRFSGTYTGASRGPAQLRNGRLQGSTLVFDLVYPQVVHGDRNAVMRITNSGNGQFTMQVTDQVDGKPQQTSNVTLSRG</sequence>